<dbReference type="RefSeq" id="WP_042416779.1">
    <property type="nucleotide sequence ID" value="NZ_JBOK01000012.1"/>
</dbReference>
<evidence type="ECO:0000313" key="2">
    <source>
        <dbReference type="Proteomes" id="UP000020766"/>
    </source>
</evidence>
<dbReference type="PATRIC" id="fig|1457173.3.peg.2310"/>
<proteinExistence type="predicted"/>
<organism evidence="1 2">
    <name type="scientific">Comamonas aquatica DA1877</name>
    <dbReference type="NCBI Taxonomy" id="1457173"/>
    <lineage>
        <taxon>Bacteria</taxon>
        <taxon>Pseudomonadati</taxon>
        <taxon>Pseudomonadota</taxon>
        <taxon>Betaproteobacteria</taxon>
        <taxon>Burkholderiales</taxon>
        <taxon>Comamonadaceae</taxon>
        <taxon>Comamonas</taxon>
    </lineage>
</organism>
<keyword evidence="2" id="KW-1185">Reference proteome</keyword>
<comment type="caution">
    <text evidence="1">The sequence shown here is derived from an EMBL/GenBank/DDBJ whole genome shotgun (WGS) entry which is preliminary data.</text>
</comment>
<reference evidence="1 2" key="1">
    <citation type="submission" date="2014-01" db="EMBL/GenBank/DDBJ databases">
        <title>Interspecies Systems Biology Uncovers Metabolites Affecting C. elegans Gene Expression and Life History Traits.</title>
        <authorList>
            <person name="Watson E."/>
            <person name="Macneil L.T."/>
            <person name="Ritter A.D."/>
            <person name="Yilmaz L.S."/>
            <person name="Rosebrock A.P."/>
            <person name="Caudy A.A."/>
            <person name="Walhout A.J."/>
        </authorList>
    </citation>
    <scope>NUCLEOTIDE SEQUENCE [LARGE SCALE GENOMIC DNA]</scope>
    <source>
        <strain evidence="1 2">DA1877</strain>
    </source>
</reference>
<accession>A0A014Q9K6</accession>
<gene>
    <name evidence="1" type="ORF">AX13_03200</name>
</gene>
<dbReference type="Proteomes" id="UP000020766">
    <property type="component" value="Unassembled WGS sequence"/>
</dbReference>
<dbReference type="AlphaFoldDB" id="A0A014Q9K6"/>
<dbReference type="EMBL" id="JBOK01000012">
    <property type="protein sequence ID" value="EXU79877.1"/>
    <property type="molecule type" value="Genomic_DNA"/>
</dbReference>
<evidence type="ECO:0000313" key="1">
    <source>
        <dbReference type="EMBL" id="EXU79877.1"/>
    </source>
</evidence>
<name>A0A014Q9K6_9BURK</name>
<protein>
    <submittedName>
        <fullName evidence="1">Uncharacterized protein</fullName>
    </submittedName>
</protein>
<sequence>MLFEFADSEVAQCTWADGRLQLRFSAARMIDAQGLGAEGEEVVWAPLLLTLEGVEPWEAQEPGASLGRLRQGLVLHHSQRIQRLPVPCELQGVVTMELEFDQGTVLHARCQGLSLHPLQGAAVAAYQC</sequence>